<dbReference type="InterPro" id="IPR015424">
    <property type="entry name" value="PyrdxlP-dep_Trfase"/>
</dbReference>
<organism evidence="4 5">
    <name type="scientific">Rhodotorula mucilaginosa</name>
    <name type="common">Yeast</name>
    <name type="synonym">Rhodotorula rubra</name>
    <dbReference type="NCBI Taxonomy" id="5537"/>
    <lineage>
        <taxon>Eukaryota</taxon>
        <taxon>Fungi</taxon>
        <taxon>Dikarya</taxon>
        <taxon>Basidiomycota</taxon>
        <taxon>Pucciniomycotina</taxon>
        <taxon>Microbotryomycetes</taxon>
        <taxon>Sporidiobolales</taxon>
        <taxon>Sporidiobolaceae</taxon>
        <taxon>Rhodotorula</taxon>
    </lineage>
</organism>
<feature type="domain" description="Aminotransferase class I/classII large" evidence="3">
    <location>
        <begin position="84"/>
        <end position="442"/>
    </location>
</feature>
<keyword evidence="2" id="KW-0663">Pyridoxal phosphate</keyword>
<dbReference type="PANTHER" id="PTHR43795:SF39">
    <property type="entry name" value="AMINOTRANSFERASE CLASS I_CLASSII DOMAIN-CONTAINING PROTEIN"/>
    <property type="match status" value="1"/>
</dbReference>
<dbReference type="EMBL" id="PUHQ01000081">
    <property type="protein sequence ID" value="KAG0657426.1"/>
    <property type="molecule type" value="Genomic_DNA"/>
</dbReference>
<dbReference type="PRINTS" id="PR00753">
    <property type="entry name" value="ACCSYNTHASE"/>
</dbReference>
<dbReference type="InterPro" id="IPR004839">
    <property type="entry name" value="Aminotransferase_I/II_large"/>
</dbReference>
<proteinExistence type="inferred from homology"/>
<dbReference type="OrthoDB" id="7042322at2759"/>
<dbReference type="InterPro" id="IPR015421">
    <property type="entry name" value="PyrdxlP-dep_Trfase_major"/>
</dbReference>
<dbReference type="InterPro" id="IPR050478">
    <property type="entry name" value="Ethylene_sulfur-biosynth"/>
</dbReference>
<evidence type="ECO:0000256" key="1">
    <source>
        <dbReference type="ARBA" id="ARBA00007441"/>
    </source>
</evidence>
<evidence type="ECO:0000259" key="3">
    <source>
        <dbReference type="Pfam" id="PF00155"/>
    </source>
</evidence>
<dbReference type="Proteomes" id="UP000777482">
    <property type="component" value="Unassembled WGS sequence"/>
</dbReference>
<evidence type="ECO:0000313" key="4">
    <source>
        <dbReference type="EMBL" id="KAG0657426.1"/>
    </source>
</evidence>
<dbReference type="Pfam" id="PF00155">
    <property type="entry name" value="Aminotran_1_2"/>
    <property type="match status" value="1"/>
</dbReference>
<dbReference type="Gene3D" id="3.90.1150.10">
    <property type="entry name" value="Aspartate Aminotransferase, domain 1"/>
    <property type="match status" value="1"/>
</dbReference>
<evidence type="ECO:0000256" key="2">
    <source>
        <dbReference type="ARBA" id="ARBA00022898"/>
    </source>
</evidence>
<dbReference type="CDD" id="cd00609">
    <property type="entry name" value="AAT_like"/>
    <property type="match status" value="1"/>
</dbReference>
<dbReference type="InterPro" id="IPR004838">
    <property type="entry name" value="NHTrfase_class1_PyrdxlP-BS"/>
</dbReference>
<sequence length="461" mass="50861">MSCAEPVLSQRATAYLDAAARSPLSAATARTVSDQWSEENPEGIVNAGLAENSLMHDYLARFWERPGSLRITHTDLTYSTSVLGSDRLFKALSTYFQTCFNPLEPVLPKHIATSNGLGAMIEHIAAAISDPGEAWLVSAPYYYGFGPDLDANSQVQIASVHVPREQCNTLAEVELLDAEMERRERDVVKPKITAVLITNPHNPLGFCYSREVLLAYCRLAQRWNLFLVSDEIYANSVYDAPDIPDAPPFTSILSLDVKKDAGCSPARILCLYGMSKDFGANGFRAGAMVCQHNDKLLSAIASKARPMRMGSPSDILWSALLTSDDLPSYLAQNRRALSRAYTYVTSWLRAHHLPYTPANAGHFVLVDFRKHLEAVTNDRVLEKGGREPARKEANDEVALLNRFVDGGVYLGPGASYACADPGFFRITFCIPRRELEIALERIETVCGLPHKTAEISRSCPE</sequence>
<comment type="caution">
    <text evidence="4">The sequence shown here is derived from an EMBL/GenBank/DDBJ whole genome shotgun (WGS) entry which is preliminary data.</text>
</comment>
<reference evidence="4 5" key="1">
    <citation type="submission" date="2020-11" db="EMBL/GenBank/DDBJ databases">
        <title>Kefir isolates.</title>
        <authorList>
            <person name="Marcisauskas S."/>
            <person name="Kim Y."/>
            <person name="Blasche S."/>
        </authorList>
    </citation>
    <scope>NUCLEOTIDE SEQUENCE [LARGE SCALE GENOMIC DNA]</scope>
    <source>
        <strain evidence="4 5">KR</strain>
    </source>
</reference>
<comment type="similarity">
    <text evidence="1">Belongs to the class-I pyridoxal-phosphate-dependent aminotransferase family.</text>
</comment>
<name>A0A9P7B3D5_RHOMI</name>
<dbReference type="PANTHER" id="PTHR43795">
    <property type="entry name" value="BIFUNCTIONAL ASPARTATE AMINOTRANSFERASE AND GLUTAMATE/ASPARTATE-PREPHENATE AMINOTRANSFERASE-RELATED"/>
    <property type="match status" value="1"/>
</dbReference>
<gene>
    <name evidence="4" type="ORF">C6P46_006500</name>
</gene>
<dbReference type="Gene3D" id="3.40.640.10">
    <property type="entry name" value="Type I PLP-dependent aspartate aminotransferase-like (Major domain)"/>
    <property type="match status" value="1"/>
</dbReference>
<dbReference type="GO" id="GO:0030170">
    <property type="term" value="F:pyridoxal phosphate binding"/>
    <property type="evidence" value="ECO:0007669"/>
    <property type="project" value="InterPro"/>
</dbReference>
<dbReference type="InterPro" id="IPR015422">
    <property type="entry name" value="PyrdxlP-dep_Trfase_small"/>
</dbReference>
<dbReference type="PROSITE" id="PS00105">
    <property type="entry name" value="AA_TRANSFER_CLASS_1"/>
    <property type="match status" value="1"/>
</dbReference>
<keyword evidence="5" id="KW-1185">Reference proteome</keyword>
<dbReference type="GO" id="GO:0008483">
    <property type="term" value="F:transaminase activity"/>
    <property type="evidence" value="ECO:0007669"/>
    <property type="project" value="TreeGrafter"/>
</dbReference>
<dbReference type="SUPFAM" id="SSF53383">
    <property type="entry name" value="PLP-dependent transferases"/>
    <property type="match status" value="1"/>
</dbReference>
<dbReference type="GO" id="GO:0006520">
    <property type="term" value="P:amino acid metabolic process"/>
    <property type="evidence" value="ECO:0007669"/>
    <property type="project" value="TreeGrafter"/>
</dbReference>
<accession>A0A9P7B3D5</accession>
<protein>
    <recommendedName>
        <fullName evidence="3">Aminotransferase class I/classII large domain-containing protein</fullName>
    </recommendedName>
</protein>
<evidence type="ECO:0000313" key="5">
    <source>
        <dbReference type="Proteomes" id="UP000777482"/>
    </source>
</evidence>
<dbReference type="AlphaFoldDB" id="A0A9P7B3D5"/>